<proteinExistence type="predicted"/>
<dbReference type="AlphaFoldDB" id="A0A645GPP6"/>
<protein>
    <submittedName>
        <fullName evidence="1">Uncharacterized protein</fullName>
    </submittedName>
</protein>
<evidence type="ECO:0000313" key="1">
    <source>
        <dbReference type="EMBL" id="MPN28881.1"/>
    </source>
</evidence>
<comment type="caution">
    <text evidence="1">The sequence shown here is derived from an EMBL/GenBank/DDBJ whole genome shotgun (WGS) entry which is preliminary data.</text>
</comment>
<accession>A0A645GPP6</accession>
<reference evidence="1" key="1">
    <citation type="submission" date="2019-08" db="EMBL/GenBank/DDBJ databases">
        <authorList>
            <person name="Kucharzyk K."/>
            <person name="Murdoch R.W."/>
            <person name="Higgins S."/>
            <person name="Loffler F."/>
        </authorList>
    </citation>
    <scope>NUCLEOTIDE SEQUENCE</scope>
</reference>
<dbReference type="EMBL" id="VSSQ01079328">
    <property type="protein sequence ID" value="MPN28881.1"/>
    <property type="molecule type" value="Genomic_DNA"/>
</dbReference>
<sequence>MHRSIAIAHPAFAGPARLRTIKAHQMAVLRQSPTQPAACRCGPFTEVPGIDRILPDPRTAFAALYQQRNLQAVHTRKMQQQVFIRNLGPDQRHARMTALGQEIAIGIDHHPVPVPLQAMARELGLRHGNTGAGFDGVDPQFGNPALHVIGGVGHHISFDYGFFIILPPIPCPTSAGRYQQHSCPQRVVNGPEVSSMSAGPVRASYNAGHGANL</sequence>
<name>A0A645GPP6_9ZZZZ</name>
<organism evidence="1">
    <name type="scientific">bioreactor metagenome</name>
    <dbReference type="NCBI Taxonomy" id="1076179"/>
    <lineage>
        <taxon>unclassified sequences</taxon>
        <taxon>metagenomes</taxon>
        <taxon>ecological metagenomes</taxon>
    </lineage>
</organism>
<gene>
    <name evidence="1" type="ORF">SDC9_176326</name>
</gene>